<reference evidence="9 11" key="1">
    <citation type="submission" date="2016-01" db="EMBL/GenBank/DDBJ databases">
        <title>Whole genome sequencing of Myroides marinus L41.</title>
        <authorList>
            <person name="Hong K.W."/>
        </authorList>
    </citation>
    <scope>NUCLEOTIDE SEQUENCE [LARGE SCALE GENOMIC DNA]</scope>
    <source>
        <strain evidence="9 11">L41</strain>
    </source>
</reference>
<accession>A0A164AGZ6</accession>
<comment type="similarity">
    <text evidence="2">Belongs to the outer membrane factor (OMF) (TC 1.B.17) family.</text>
</comment>
<dbReference type="Gene3D" id="1.20.1600.10">
    <property type="entry name" value="Outer membrane efflux proteins (OEP)"/>
    <property type="match status" value="1"/>
</dbReference>
<sequence length="439" mass="49489">MNNTIHKYFCGLGLLLLSYTSMYSQVNQQSLSIEEAVNLAMQNHQQLKVTALNKDISEGQTQLLKQQRLPNLAFTANASYIGDALILDKDFSKVMTKDMPHFGNSYALQASELLFKGGAINKNIELAKIGEQLASLDLVQDQQSIKFLVVSNYLDMYKLVHQEQVYQNNKKLAQIRLKNVNRYYKEGMMTRNEVIRGELVLQNMDQALLSVDNNLSILNYNLAIALGLPTSTKIAPNEALIHKALEGDYAYYLDLAYAQHPMVQKVEKTVEAAQKKVEIANTDKYPSLAAVGGYNMARPITTTNPVMDMYSNAWQVGVSLSYNIDNLYKTPKKVKLEKLQKSKAKETLTLVEQQIEMGVNAAYTKYDEAIQNANLLKKSQQLAQENYKIIEAKYLNQLAIQAEMTDATNAKLEAELQYANAEINVLYQYYNLLKATGTL</sequence>
<evidence type="ECO:0000256" key="5">
    <source>
        <dbReference type="ARBA" id="ARBA00022692"/>
    </source>
</evidence>
<dbReference type="GO" id="GO:0015288">
    <property type="term" value="F:porin activity"/>
    <property type="evidence" value="ECO:0007669"/>
    <property type="project" value="TreeGrafter"/>
</dbReference>
<dbReference type="GO" id="GO:1990281">
    <property type="term" value="C:efflux pump complex"/>
    <property type="evidence" value="ECO:0007669"/>
    <property type="project" value="TreeGrafter"/>
</dbReference>
<evidence type="ECO:0000256" key="8">
    <source>
        <dbReference type="SAM" id="Coils"/>
    </source>
</evidence>
<comment type="subcellular location">
    <subcellularLocation>
        <location evidence="1">Cell outer membrane</location>
    </subcellularLocation>
</comment>
<evidence type="ECO:0000256" key="4">
    <source>
        <dbReference type="ARBA" id="ARBA00022452"/>
    </source>
</evidence>
<evidence type="ECO:0000256" key="3">
    <source>
        <dbReference type="ARBA" id="ARBA00022448"/>
    </source>
</evidence>
<dbReference type="InterPro" id="IPR051906">
    <property type="entry name" value="TolC-like"/>
</dbReference>
<dbReference type="EMBL" id="FNYS01000019">
    <property type="protein sequence ID" value="SEJ24690.1"/>
    <property type="molecule type" value="Genomic_DNA"/>
</dbReference>
<protein>
    <submittedName>
        <fullName evidence="10">Outer membrane protein TolC</fullName>
    </submittedName>
</protein>
<dbReference type="Pfam" id="PF02321">
    <property type="entry name" value="OEP"/>
    <property type="match status" value="2"/>
</dbReference>
<evidence type="ECO:0000256" key="6">
    <source>
        <dbReference type="ARBA" id="ARBA00023136"/>
    </source>
</evidence>
<keyword evidence="11" id="KW-1185">Reference proteome</keyword>
<proteinExistence type="inferred from homology"/>
<dbReference type="SUPFAM" id="SSF56954">
    <property type="entry name" value="Outer membrane efflux proteins (OEP)"/>
    <property type="match status" value="1"/>
</dbReference>
<reference evidence="10 12" key="2">
    <citation type="submission" date="2016-10" db="EMBL/GenBank/DDBJ databases">
        <authorList>
            <person name="de Groot N.N."/>
        </authorList>
    </citation>
    <scope>NUCLEOTIDE SEQUENCE [LARGE SCALE GENOMIC DNA]</scope>
    <source>
        <strain evidence="10 12">DSM 23048</strain>
    </source>
</reference>
<dbReference type="InterPro" id="IPR003423">
    <property type="entry name" value="OMP_efflux"/>
</dbReference>
<organism evidence="9 11">
    <name type="scientific">Myroides marinus</name>
    <dbReference type="NCBI Taxonomy" id="703342"/>
    <lineage>
        <taxon>Bacteria</taxon>
        <taxon>Pseudomonadati</taxon>
        <taxon>Bacteroidota</taxon>
        <taxon>Flavobacteriia</taxon>
        <taxon>Flavobacteriales</taxon>
        <taxon>Flavobacteriaceae</taxon>
        <taxon>Myroides</taxon>
    </lineage>
</organism>
<evidence type="ECO:0000256" key="7">
    <source>
        <dbReference type="ARBA" id="ARBA00023237"/>
    </source>
</evidence>
<keyword evidence="6" id="KW-0472">Membrane</keyword>
<evidence type="ECO:0000313" key="10">
    <source>
        <dbReference type="EMBL" id="SEJ24690.1"/>
    </source>
</evidence>
<evidence type="ECO:0000256" key="1">
    <source>
        <dbReference type="ARBA" id="ARBA00004442"/>
    </source>
</evidence>
<dbReference type="EMBL" id="LQNU01000035">
    <property type="protein sequence ID" value="KZE83838.1"/>
    <property type="molecule type" value="Genomic_DNA"/>
</dbReference>
<dbReference type="GO" id="GO:0015562">
    <property type="term" value="F:efflux transmembrane transporter activity"/>
    <property type="evidence" value="ECO:0007669"/>
    <property type="project" value="InterPro"/>
</dbReference>
<dbReference type="GO" id="GO:0009279">
    <property type="term" value="C:cell outer membrane"/>
    <property type="evidence" value="ECO:0007669"/>
    <property type="project" value="UniProtKB-SubCell"/>
</dbReference>
<evidence type="ECO:0000313" key="9">
    <source>
        <dbReference type="EMBL" id="KZE83838.1"/>
    </source>
</evidence>
<evidence type="ECO:0000256" key="2">
    <source>
        <dbReference type="ARBA" id="ARBA00007613"/>
    </source>
</evidence>
<dbReference type="PANTHER" id="PTHR30026:SF23">
    <property type="entry name" value="TO APRF-PUTATIVE OUTER MEMBRANE EFFLUX PROTEIN OR SECRETED ALKALINE PHOSPHATASE-RELATED"/>
    <property type="match status" value="1"/>
</dbReference>
<name>A0A164AGZ6_9FLAO</name>
<dbReference type="GeneID" id="82258189"/>
<dbReference type="Proteomes" id="UP000076630">
    <property type="component" value="Unassembled WGS sequence"/>
</dbReference>
<gene>
    <name evidence="9" type="ORF">AV926_04030</name>
    <name evidence="10" type="ORF">SAMN04488018_11925</name>
</gene>
<dbReference type="Proteomes" id="UP000183077">
    <property type="component" value="Unassembled WGS sequence"/>
</dbReference>
<keyword evidence="3" id="KW-0813">Transport</keyword>
<feature type="coiled-coil region" evidence="8">
    <location>
        <begin position="395"/>
        <end position="424"/>
    </location>
</feature>
<keyword evidence="5" id="KW-0812">Transmembrane</keyword>
<dbReference type="AlphaFoldDB" id="A0A164AGZ6"/>
<evidence type="ECO:0000313" key="12">
    <source>
        <dbReference type="Proteomes" id="UP000183077"/>
    </source>
</evidence>
<dbReference type="RefSeq" id="WP_038986646.1">
    <property type="nucleotide sequence ID" value="NZ_FNYS01000019.1"/>
</dbReference>
<evidence type="ECO:0000313" key="11">
    <source>
        <dbReference type="Proteomes" id="UP000076630"/>
    </source>
</evidence>
<dbReference type="OrthoDB" id="916581at2"/>
<keyword evidence="7" id="KW-0998">Cell outer membrane</keyword>
<keyword evidence="4" id="KW-1134">Transmembrane beta strand</keyword>
<dbReference type="PANTHER" id="PTHR30026">
    <property type="entry name" value="OUTER MEMBRANE PROTEIN TOLC"/>
    <property type="match status" value="1"/>
</dbReference>
<keyword evidence="8" id="KW-0175">Coiled coil</keyword>